<reference evidence="9" key="1">
    <citation type="journal article" date="2014" name="Front. Microbiol.">
        <title>High frequency of phylogenetically diverse reductive dehalogenase-homologous genes in deep subseafloor sedimentary metagenomes.</title>
        <authorList>
            <person name="Kawai M."/>
            <person name="Futagami T."/>
            <person name="Toyoda A."/>
            <person name="Takaki Y."/>
            <person name="Nishi S."/>
            <person name="Hori S."/>
            <person name="Arai W."/>
            <person name="Tsubouchi T."/>
            <person name="Morono Y."/>
            <person name="Uchiyama I."/>
            <person name="Ito T."/>
            <person name="Fujiyama A."/>
            <person name="Inagaki F."/>
            <person name="Takami H."/>
        </authorList>
    </citation>
    <scope>NUCLEOTIDE SEQUENCE</scope>
    <source>
        <strain evidence="9">Expedition CK06-06</strain>
    </source>
</reference>
<sequence length="269" mass="30123">LVIACINFMNLSTARSARRAKEVGLRKVTGAHRSQLVRQFLGESLLMSYLALGLAVLLVQTVLPAFNVFTGKQLSLMYGAGNYLTFLIFIVVPLTGLFAGCYPAFRLSAYQPEKVLKGKTDFTAGPFQFRRILVVFQFSISIGLIIATLIVAKQLRFIRERDLGLDRHHIVTVWNNPDLNNRFDAFKSELEEELGVIQVTAAAQRPMNVGQGVSIDWEGRQDDAPFVVKYTVVDFDFFRTFNMELVEGRPFSRTIASDATEACVINESL</sequence>
<evidence type="ECO:0000259" key="8">
    <source>
        <dbReference type="Pfam" id="PF02687"/>
    </source>
</evidence>
<comment type="similarity">
    <text evidence="6">Belongs to the ABC-4 integral membrane protein family.</text>
</comment>
<dbReference type="EMBL" id="BARV01023476">
    <property type="protein sequence ID" value="GAI37174.1"/>
    <property type="molecule type" value="Genomic_DNA"/>
</dbReference>
<keyword evidence="3 7" id="KW-0812">Transmembrane</keyword>
<dbReference type="GO" id="GO:0005886">
    <property type="term" value="C:plasma membrane"/>
    <property type="evidence" value="ECO:0007669"/>
    <property type="project" value="UniProtKB-SubCell"/>
</dbReference>
<gene>
    <name evidence="9" type="ORF">S06H3_38507</name>
</gene>
<feature type="domain" description="ABC3 transporter permease C-terminal" evidence="8">
    <location>
        <begin position="1"/>
        <end position="112"/>
    </location>
</feature>
<keyword evidence="4 7" id="KW-1133">Transmembrane helix</keyword>
<feature type="transmembrane region" description="Helical" evidence="7">
    <location>
        <begin position="132"/>
        <end position="152"/>
    </location>
</feature>
<dbReference type="AlphaFoldDB" id="X1Q1R4"/>
<evidence type="ECO:0000256" key="7">
    <source>
        <dbReference type="SAM" id="Phobius"/>
    </source>
</evidence>
<name>X1Q1R4_9ZZZZ</name>
<feature type="non-terminal residue" evidence="9">
    <location>
        <position position="1"/>
    </location>
</feature>
<feature type="non-terminal residue" evidence="9">
    <location>
        <position position="269"/>
    </location>
</feature>
<dbReference type="PANTHER" id="PTHR30572:SF4">
    <property type="entry name" value="ABC TRANSPORTER PERMEASE YTRF"/>
    <property type="match status" value="1"/>
</dbReference>
<keyword evidence="2" id="KW-1003">Cell membrane</keyword>
<protein>
    <recommendedName>
        <fullName evidence="8">ABC3 transporter permease C-terminal domain-containing protein</fullName>
    </recommendedName>
</protein>
<dbReference type="Pfam" id="PF02687">
    <property type="entry name" value="FtsX"/>
    <property type="match status" value="1"/>
</dbReference>
<feature type="transmembrane region" description="Helical" evidence="7">
    <location>
        <begin position="46"/>
        <end position="69"/>
    </location>
</feature>
<organism evidence="9">
    <name type="scientific">marine sediment metagenome</name>
    <dbReference type="NCBI Taxonomy" id="412755"/>
    <lineage>
        <taxon>unclassified sequences</taxon>
        <taxon>metagenomes</taxon>
        <taxon>ecological metagenomes</taxon>
    </lineage>
</organism>
<evidence type="ECO:0000256" key="6">
    <source>
        <dbReference type="ARBA" id="ARBA00038076"/>
    </source>
</evidence>
<comment type="caution">
    <text evidence="9">The sequence shown here is derived from an EMBL/GenBank/DDBJ whole genome shotgun (WGS) entry which is preliminary data.</text>
</comment>
<comment type="subcellular location">
    <subcellularLocation>
        <location evidence="1">Cell membrane</location>
        <topology evidence="1">Multi-pass membrane protein</topology>
    </subcellularLocation>
</comment>
<evidence type="ECO:0000256" key="5">
    <source>
        <dbReference type="ARBA" id="ARBA00023136"/>
    </source>
</evidence>
<keyword evidence="5 7" id="KW-0472">Membrane</keyword>
<feature type="transmembrane region" description="Helical" evidence="7">
    <location>
        <begin position="81"/>
        <end position="105"/>
    </location>
</feature>
<evidence type="ECO:0000256" key="4">
    <source>
        <dbReference type="ARBA" id="ARBA00022989"/>
    </source>
</evidence>
<evidence type="ECO:0000313" key="9">
    <source>
        <dbReference type="EMBL" id="GAI37174.1"/>
    </source>
</evidence>
<dbReference type="InterPro" id="IPR003838">
    <property type="entry name" value="ABC3_permease_C"/>
</dbReference>
<evidence type="ECO:0000256" key="2">
    <source>
        <dbReference type="ARBA" id="ARBA00022475"/>
    </source>
</evidence>
<dbReference type="GO" id="GO:0022857">
    <property type="term" value="F:transmembrane transporter activity"/>
    <property type="evidence" value="ECO:0007669"/>
    <property type="project" value="TreeGrafter"/>
</dbReference>
<evidence type="ECO:0000256" key="3">
    <source>
        <dbReference type="ARBA" id="ARBA00022692"/>
    </source>
</evidence>
<proteinExistence type="inferred from homology"/>
<dbReference type="PANTHER" id="PTHR30572">
    <property type="entry name" value="MEMBRANE COMPONENT OF TRANSPORTER-RELATED"/>
    <property type="match status" value="1"/>
</dbReference>
<evidence type="ECO:0000256" key="1">
    <source>
        <dbReference type="ARBA" id="ARBA00004651"/>
    </source>
</evidence>
<accession>X1Q1R4</accession>
<dbReference type="InterPro" id="IPR050250">
    <property type="entry name" value="Macrolide_Exporter_MacB"/>
</dbReference>